<dbReference type="AlphaFoldDB" id="A0A422QJH9"/>
<comment type="pathway">
    <text evidence="1">Cofactor biosynthesis; ubiquinone biosynthesis.</text>
</comment>
<dbReference type="InterPro" id="IPR001539">
    <property type="entry name" value="Peptidase_U32"/>
</dbReference>
<dbReference type="PANTHER" id="PTHR30217:SF11">
    <property type="entry name" value="UBIQUINONE BIOSYNTHESIS PROTEIN UBIV"/>
    <property type="match status" value="1"/>
</dbReference>
<evidence type="ECO:0000313" key="2">
    <source>
        <dbReference type="EMBL" id="RNF30120.1"/>
    </source>
</evidence>
<dbReference type="HAMAP" id="MF_02233">
    <property type="entry name" value="UbiV"/>
    <property type="match status" value="1"/>
</dbReference>
<keyword evidence="1" id="KW-0831">Ubiquinone biosynthesis</keyword>
<evidence type="ECO:0000256" key="1">
    <source>
        <dbReference type="HAMAP-Rule" id="MF_02233"/>
    </source>
</evidence>
<dbReference type="GO" id="GO:0008233">
    <property type="term" value="F:peptidase activity"/>
    <property type="evidence" value="ECO:0007669"/>
    <property type="project" value="UniProtKB-KW"/>
</dbReference>
<keyword evidence="2" id="KW-0378">Hydrolase</keyword>
<feature type="binding site" evidence="1">
    <location>
        <position position="190"/>
    </location>
    <ligand>
        <name>[4Fe-4S] cluster</name>
        <dbReference type="ChEBI" id="CHEBI:49883"/>
    </ligand>
</feature>
<dbReference type="Proteomes" id="UP000283254">
    <property type="component" value="Unassembled WGS sequence"/>
</dbReference>
<dbReference type="PANTHER" id="PTHR30217">
    <property type="entry name" value="PEPTIDASE U32 FAMILY"/>
    <property type="match status" value="1"/>
</dbReference>
<comment type="caution">
    <text evidence="2">The sequence shown here is derived from an EMBL/GenBank/DDBJ whole genome shotgun (WGS) entry which is preliminary data.</text>
</comment>
<sequence length="295" mass="32083">MKISLGPIQYYWPRATVFAFYEALANSPVDIIHLGEAVCSRRHELRLPDWLALAELLQGAGKQVVLSTQVLIESHSDLGAMRRVAANGRFLVEANDMGAVNCMSGQPFVAGPHLNLYSAQSLDIVARLGATRWVMPLEMSRTGLAALLADRPDGLETEVFAYGRLPLAFSARCFTARQRNLPKDDCRFSCIEHPDGLVMQTREKQSFLVLNGIQTQSALVYNLVGELDAMRAMGVDVVRLSPQANNMPAIVALVRAALDGAIAPGDATARMAPLMPAEACDGFWHGRPGLERIAA</sequence>
<name>A0A422QJH9_9BURK</name>
<evidence type="ECO:0000313" key="3">
    <source>
        <dbReference type="Proteomes" id="UP000283254"/>
    </source>
</evidence>
<protein>
    <recommendedName>
        <fullName evidence="1">Ubiquinone biosynthesis protein UbiV</fullName>
    </recommendedName>
</protein>
<organism evidence="2 3">
    <name type="scientific">Massilia aurea</name>
    <dbReference type="NCBI Taxonomy" id="373040"/>
    <lineage>
        <taxon>Bacteria</taxon>
        <taxon>Pseudomonadati</taxon>
        <taxon>Pseudomonadota</taxon>
        <taxon>Betaproteobacteria</taxon>
        <taxon>Burkholderiales</taxon>
        <taxon>Oxalobacteraceae</taxon>
        <taxon>Telluria group</taxon>
        <taxon>Massilia</taxon>
    </lineage>
</organism>
<feature type="binding site" evidence="1">
    <location>
        <position position="186"/>
    </location>
    <ligand>
        <name>[4Fe-4S] cluster</name>
        <dbReference type="ChEBI" id="CHEBI:49883"/>
    </ligand>
</feature>
<feature type="binding site" evidence="1">
    <location>
        <position position="39"/>
    </location>
    <ligand>
        <name>[4Fe-4S] cluster</name>
        <dbReference type="ChEBI" id="CHEBI:49883"/>
    </ligand>
</feature>
<keyword evidence="1" id="KW-0004">4Fe-4S</keyword>
<dbReference type="GO" id="GO:0006508">
    <property type="term" value="P:proteolysis"/>
    <property type="evidence" value="ECO:0007669"/>
    <property type="project" value="UniProtKB-KW"/>
</dbReference>
<dbReference type="NCBIfam" id="NF011991">
    <property type="entry name" value="PRK15447.1"/>
    <property type="match status" value="1"/>
</dbReference>
<dbReference type="GO" id="GO:0006744">
    <property type="term" value="P:ubiquinone biosynthetic process"/>
    <property type="evidence" value="ECO:0007669"/>
    <property type="project" value="UniProtKB-UniRule"/>
</dbReference>
<dbReference type="InterPro" id="IPR051454">
    <property type="entry name" value="RNA/ubiquinone_mod_enzymes"/>
</dbReference>
<gene>
    <name evidence="1" type="primary">ubiV</name>
    <name evidence="2" type="ORF">NM04_14245</name>
</gene>
<feature type="binding site" evidence="1">
    <location>
        <position position="173"/>
    </location>
    <ligand>
        <name>[4Fe-4S] cluster</name>
        <dbReference type="ChEBI" id="CHEBI:49883"/>
    </ligand>
</feature>
<comment type="similarity">
    <text evidence="1">Belongs to the peptidase U32 family. UbiV subfamily.</text>
</comment>
<keyword evidence="1" id="KW-0411">Iron-sulfur</keyword>
<dbReference type="GO" id="GO:0051539">
    <property type="term" value="F:4 iron, 4 sulfur cluster binding"/>
    <property type="evidence" value="ECO:0007669"/>
    <property type="project" value="UniProtKB-UniRule"/>
</dbReference>
<keyword evidence="3" id="KW-1185">Reference proteome</keyword>
<keyword evidence="1" id="KW-0479">Metal-binding</keyword>
<comment type="function">
    <text evidence="1">Required for O(2)-independent ubiquinone (coenzyme Q) biosynthesis. Together with UbiU, is essential for the C6-hydroxylation reaction in the oxygen-independent ubiquinone biosynthesis pathway.</text>
</comment>
<dbReference type="InterPro" id="IPR043693">
    <property type="entry name" value="UbiV"/>
</dbReference>
<comment type="subunit">
    <text evidence="1">Forms a heterodimer with UbiU.</text>
</comment>
<dbReference type="UniPathway" id="UPA00232"/>
<comment type="cofactor">
    <cofactor evidence="1">
        <name>[4Fe-4S] cluster</name>
        <dbReference type="ChEBI" id="CHEBI:49883"/>
    </cofactor>
</comment>
<reference evidence="2" key="1">
    <citation type="submission" date="2014-10" db="EMBL/GenBank/DDBJ databases">
        <title>Massilia sp. genome.</title>
        <authorList>
            <person name="Xu B."/>
            <person name="Dai L."/>
            <person name="Huang Z."/>
        </authorList>
    </citation>
    <scope>NUCLEOTIDE SEQUENCE [LARGE SCALE GENOMIC DNA]</scope>
    <source>
        <strain evidence="2">CFS-1</strain>
    </source>
</reference>
<dbReference type="OrthoDB" id="8523349at2"/>
<proteinExistence type="inferred from homology"/>
<dbReference type="RefSeq" id="WP_123070167.1">
    <property type="nucleotide sequence ID" value="NZ_JSAB01000141.1"/>
</dbReference>
<accession>A0A422QJH9</accession>
<dbReference type="EMBL" id="JSAB01000141">
    <property type="protein sequence ID" value="RNF30120.1"/>
    <property type="molecule type" value="Genomic_DNA"/>
</dbReference>
<dbReference type="Pfam" id="PF01136">
    <property type="entry name" value="Peptidase_U32"/>
    <property type="match status" value="1"/>
</dbReference>
<dbReference type="GO" id="GO:0046872">
    <property type="term" value="F:metal ion binding"/>
    <property type="evidence" value="ECO:0007669"/>
    <property type="project" value="UniProtKB-KW"/>
</dbReference>
<keyword evidence="1" id="KW-0408">Iron</keyword>
<keyword evidence="2" id="KW-0645">Protease</keyword>